<dbReference type="GO" id="GO:0045616">
    <property type="term" value="P:regulation of keratinocyte differentiation"/>
    <property type="evidence" value="ECO:0007669"/>
    <property type="project" value="UniProtKB-ARBA"/>
</dbReference>
<dbReference type="GO" id="GO:0010837">
    <property type="term" value="P:regulation of keratinocyte proliferation"/>
    <property type="evidence" value="ECO:0007669"/>
    <property type="project" value="UniProtKB-ARBA"/>
</dbReference>
<dbReference type="GO" id="GO:0000981">
    <property type="term" value="F:DNA-binding transcription factor activity, RNA polymerase II-specific"/>
    <property type="evidence" value="ECO:0007669"/>
    <property type="project" value="TreeGrafter"/>
</dbReference>
<comment type="similarity">
    <text evidence="2">Belongs to the krueppel C2H2-type zinc-finger protein family.</text>
</comment>
<dbReference type="PANTHER" id="PTHR10032">
    <property type="entry name" value="ZINC FINGER PROTEIN WITH KRAB AND SCAN DOMAINS"/>
    <property type="match status" value="1"/>
</dbReference>
<accession>A0A452H7G2</accession>
<dbReference type="PANTHER" id="PTHR10032:SF217">
    <property type="entry name" value="TRANSCRIPTION FACTOR OVO-LIKE 1-RELATED"/>
    <property type="match status" value="1"/>
</dbReference>
<keyword evidence="4" id="KW-0677">Repeat</keyword>
<dbReference type="FunFam" id="3.30.160.60:FF:000452">
    <property type="entry name" value="Transcription factor Ovo-like 2"/>
    <property type="match status" value="1"/>
</dbReference>
<name>A0A452H7G2_9SAUR</name>
<evidence type="ECO:0000259" key="9">
    <source>
        <dbReference type="PROSITE" id="PS50157"/>
    </source>
</evidence>
<protein>
    <recommendedName>
        <fullName evidence="9">C2H2-type domain-containing protein</fullName>
    </recommendedName>
</protein>
<evidence type="ECO:0000256" key="3">
    <source>
        <dbReference type="ARBA" id="ARBA00022723"/>
    </source>
</evidence>
<keyword evidence="6" id="KW-0862">Zinc</keyword>
<proteinExistence type="inferred from homology"/>
<evidence type="ECO:0000313" key="10">
    <source>
        <dbReference type="Ensembl" id="ENSGAGP00000010482.1"/>
    </source>
</evidence>
<dbReference type="InterPro" id="IPR036236">
    <property type="entry name" value="Znf_C2H2_sf"/>
</dbReference>
<dbReference type="SMART" id="SM00355">
    <property type="entry name" value="ZnF_C2H2"/>
    <property type="match status" value="4"/>
</dbReference>
<organism evidence="10 11">
    <name type="scientific">Gopherus agassizii</name>
    <name type="common">Agassiz's desert tortoise</name>
    <dbReference type="NCBI Taxonomy" id="38772"/>
    <lineage>
        <taxon>Eukaryota</taxon>
        <taxon>Metazoa</taxon>
        <taxon>Chordata</taxon>
        <taxon>Craniata</taxon>
        <taxon>Vertebrata</taxon>
        <taxon>Euteleostomi</taxon>
        <taxon>Archelosauria</taxon>
        <taxon>Testudinata</taxon>
        <taxon>Testudines</taxon>
        <taxon>Cryptodira</taxon>
        <taxon>Durocryptodira</taxon>
        <taxon>Testudinoidea</taxon>
        <taxon>Testudinidae</taxon>
        <taxon>Gopherus</taxon>
    </lineage>
</organism>
<dbReference type="Proteomes" id="UP000291020">
    <property type="component" value="Unassembled WGS sequence"/>
</dbReference>
<dbReference type="GO" id="GO:0051241">
    <property type="term" value="P:negative regulation of multicellular organismal process"/>
    <property type="evidence" value="ECO:0007669"/>
    <property type="project" value="UniProtKB-ARBA"/>
</dbReference>
<feature type="domain" description="C2H2-type" evidence="9">
    <location>
        <begin position="159"/>
        <end position="187"/>
    </location>
</feature>
<evidence type="ECO:0000256" key="6">
    <source>
        <dbReference type="ARBA" id="ARBA00022833"/>
    </source>
</evidence>
<dbReference type="AlphaFoldDB" id="A0A452H7G2"/>
<dbReference type="GO" id="GO:0008270">
    <property type="term" value="F:zinc ion binding"/>
    <property type="evidence" value="ECO:0007669"/>
    <property type="project" value="UniProtKB-KW"/>
</dbReference>
<dbReference type="FunFam" id="3.30.160.60:FF:001250">
    <property type="entry name" value="putative transcription factor ovo-like protein 3"/>
    <property type="match status" value="1"/>
</dbReference>
<dbReference type="GO" id="GO:0045892">
    <property type="term" value="P:negative regulation of DNA-templated transcription"/>
    <property type="evidence" value="ECO:0007669"/>
    <property type="project" value="UniProtKB-ARBA"/>
</dbReference>
<feature type="domain" description="C2H2-type" evidence="9">
    <location>
        <begin position="131"/>
        <end position="158"/>
    </location>
</feature>
<dbReference type="InterPro" id="IPR013087">
    <property type="entry name" value="Znf_C2H2_type"/>
</dbReference>
<comment type="subcellular location">
    <subcellularLocation>
        <location evidence="1">Nucleus</location>
    </subcellularLocation>
</comment>
<evidence type="ECO:0000256" key="8">
    <source>
        <dbReference type="PROSITE-ProRule" id="PRU00042"/>
    </source>
</evidence>
<evidence type="ECO:0000256" key="7">
    <source>
        <dbReference type="ARBA" id="ARBA00023242"/>
    </source>
</evidence>
<reference evidence="10" key="2">
    <citation type="submission" date="2025-08" db="UniProtKB">
        <authorList>
            <consortium name="Ensembl"/>
        </authorList>
    </citation>
    <scope>IDENTIFICATION</scope>
</reference>
<dbReference type="GO" id="GO:0000978">
    <property type="term" value="F:RNA polymerase II cis-regulatory region sequence-specific DNA binding"/>
    <property type="evidence" value="ECO:0007669"/>
    <property type="project" value="TreeGrafter"/>
</dbReference>
<dbReference type="GO" id="GO:0045596">
    <property type="term" value="P:negative regulation of cell differentiation"/>
    <property type="evidence" value="ECO:0007669"/>
    <property type="project" value="UniProtKB-ARBA"/>
</dbReference>
<dbReference type="Ensembl" id="ENSGAGT00000012033.1">
    <property type="protein sequence ID" value="ENSGAGP00000010482.1"/>
    <property type="gene ID" value="ENSGAGG00000008199.1"/>
</dbReference>
<dbReference type="GO" id="GO:0009968">
    <property type="term" value="P:negative regulation of signal transduction"/>
    <property type="evidence" value="ECO:0007669"/>
    <property type="project" value="UniProtKB-ARBA"/>
</dbReference>
<reference evidence="11" key="1">
    <citation type="journal article" date="2017" name="PLoS ONE">
        <title>The Agassiz's desert tortoise genome provides a resource for the conservation of a threatened species.</title>
        <authorList>
            <person name="Tollis M."/>
            <person name="DeNardo D.F."/>
            <person name="Cornelius J.A."/>
            <person name="Dolby G.A."/>
            <person name="Edwards T."/>
            <person name="Henen B.T."/>
            <person name="Karl A.E."/>
            <person name="Murphy R.W."/>
            <person name="Kusumi K."/>
        </authorList>
    </citation>
    <scope>NUCLEOTIDE SEQUENCE [LARGE SCALE GENOMIC DNA]</scope>
</reference>
<dbReference type="Pfam" id="PF00096">
    <property type="entry name" value="zf-C2H2"/>
    <property type="match status" value="2"/>
</dbReference>
<keyword evidence="11" id="KW-1185">Reference proteome</keyword>
<dbReference type="STRING" id="38772.ENSGAGP00000010482"/>
<keyword evidence="3" id="KW-0479">Metal-binding</keyword>
<dbReference type="PROSITE" id="PS50157">
    <property type="entry name" value="ZINC_FINGER_C2H2_2"/>
    <property type="match status" value="3"/>
</dbReference>
<dbReference type="Pfam" id="PF13894">
    <property type="entry name" value="zf-C2H2_4"/>
    <property type="match status" value="1"/>
</dbReference>
<evidence type="ECO:0000256" key="1">
    <source>
        <dbReference type="ARBA" id="ARBA00004123"/>
    </source>
</evidence>
<reference evidence="10" key="3">
    <citation type="submission" date="2025-09" db="UniProtKB">
        <authorList>
            <consortium name="Ensembl"/>
        </authorList>
    </citation>
    <scope>IDENTIFICATION</scope>
</reference>
<dbReference type="GO" id="GO:0009913">
    <property type="term" value="P:epidermal cell differentiation"/>
    <property type="evidence" value="ECO:0007669"/>
    <property type="project" value="TreeGrafter"/>
</dbReference>
<feature type="domain" description="C2H2-type" evidence="9">
    <location>
        <begin position="103"/>
        <end position="130"/>
    </location>
</feature>
<evidence type="ECO:0000256" key="2">
    <source>
        <dbReference type="ARBA" id="ARBA00006991"/>
    </source>
</evidence>
<dbReference type="PROSITE" id="PS00028">
    <property type="entry name" value="ZINC_FINGER_C2H2_1"/>
    <property type="match status" value="3"/>
</dbReference>
<evidence type="ECO:0000313" key="11">
    <source>
        <dbReference type="Proteomes" id="UP000291020"/>
    </source>
</evidence>
<dbReference type="GO" id="GO:0005634">
    <property type="term" value="C:nucleus"/>
    <property type="evidence" value="ECO:0007669"/>
    <property type="project" value="UniProtKB-SubCell"/>
</dbReference>
<dbReference type="Gene3D" id="3.30.160.60">
    <property type="entry name" value="Classic Zinc Finger"/>
    <property type="match status" value="3"/>
</dbReference>
<evidence type="ECO:0000256" key="5">
    <source>
        <dbReference type="ARBA" id="ARBA00022771"/>
    </source>
</evidence>
<evidence type="ECO:0000256" key="4">
    <source>
        <dbReference type="ARBA" id="ARBA00022737"/>
    </source>
</evidence>
<keyword evidence="5 8" id="KW-0863">Zinc-finger</keyword>
<dbReference type="SUPFAM" id="SSF57667">
    <property type="entry name" value="beta-beta-alpha zinc fingers"/>
    <property type="match status" value="2"/>
</dbReference>
<dbReference type="InterPro" id="IPR027756">
    <property type="entry name" value="Ovo-like"/>
</dbReference>
<keyword evidence="7" id="KW-0539">Nucleus</keyword>
<sequence>MPRAFLVKKSCVSVGKRNWSELPDEERGEIYVPVCLGGYDLGKDLEPSVAEAPSYPMPLDLTLRDPSYTAAQLPGGVPPAGQHNGFLRPKMKVTLGEGPGELFSCPVCQKGFSYQRMLNRHLKCHSEVKRHLCPYCGKGFNDTFDLKRHVRTHTGVRPYKCHLCDKAFTQRCSLESHLKKIHGVQQRYAYKERRAKLYVCEECGCTADSQEGHLLHLREQHPDSPLLRKASRKTASSLQSALPTLLQSSPHL</sequence>